<organism evidence="2 3">
    <name type="scientific">Botryotinia calthae</name>
    <dbReference type="NCBI Taxonomy" id="38488"/>
    <lineage>
        <taxon>Eukaryota</taxon>
        <taxon>Fungi</taxon>
        <taxon>Dikarya</taxon>
        <taxon>Ascomycota</taxon>
        <taxon>Pezizomycotina</taxon>
        <taxon>Leotiomycetes</taxon>
        <taxon>Helotiales</taxon>
        <taxon>Sclerotiniaceae</taxon>
        <taxon>Botryotinia</taxon>
    </lineage>
</organism>
<gene>
    <name evidence="2" type="ORF">BOTCAL_0011g00380</name>
</gene>
<evidence type="ECO:0000313" key="2">
    <source>
        <dbReference type="EMBL" id="TEY85844.1"/>
    </source>
</evidence>
<protein>
    <submittedName>
        <fullName evidence="2">Uncharacterized protein</fullName>
    </submittedName>
</protein>
<reference evidence="2 3" key="1">
    <citation type="submission" date="2017-11" db="EMBL/GenBank/DDBJ databases">
        <title>Comparative genomics of Botrytis spp.</title>
        <authorList>
            <person name="Valero-Jimenez C.A."/>
            <person name="Tapia P."/>
            <person name="Veloso J."/>
            <person name="Silva-Moreno E."/>
            <person name="Staats M."/>
            <person name="Valdes J.H."/>
            <person name="Van Kan J.A.L."/>
        </authorList>
    </citation>
    <scope>NUCLEOTIDE SEQUENCE [LARGE SCALE GENOMIC DNA]</scope>
    <source>
        <strain evidence="2 3">MUCL2830</strain>
    </source>
</reference>
<comment type="caution">
    <text evidence="2">The sequence shown here is derived from an EMBL/GenBank/DDBJ whole genome shotgun (WGS) entry which is preliminary data.</text>
</comment>
<dbReference type="Proteomes" id="UP000297299">
    <property type="component" value="Unassembled WGS sequence"/>
</dbReference>
<accession>A0A4Y8DG88</accession>
<dbReference type="EMBL" id="PHWZ01000011">
    <property type="protein sequence ID" value="TEY85844.1"/>
    <property type="molecule type" value="Genomic_DNA"/>
</dbReference>
<feature type="region of interest" description="Disordered" evidence="1">
    <location>
        <begin position="1"/>
        <end position="28"/>
    </location>
</feature>
<evidence type="ECO:0000313" key="3">
    <source>
        <dbReference type="Proteomes" id="UP000297299"/>
    </source>
</evidence>
<proteinExistence type="predicted"/>
<feature type="compositionally biased region" description="Basic and acidic residues" evidence="1">
    <location>
        <begin position="44"/>
        <end position="76"/>
    </location>
</feature>
<name>A0A4Y8DG88_9HELO</name>
<keyword evidence="3" id="KW-1185">Reference proteome</keyword>
<dbReference type="AlphaFoldDB" id="A0A4Y8DG88"/>
<feature type="region of interest" description="Disordered" evidence="1">
    <location>
        <begin position="44"/>
        <end position="87"/>
    </location>
</feature>
<sequence length="87" mass="10123">MARKSQSPEQECVSARKRLPSAAKEKARDALGNLVKRVIKGEKDTKKEEVKPKREWLDEKAHPLNRELNRRNERNSRKAWTATSVEK</sequence>
<evidence type="ECO:0000256" key="1">
    <source>
        <dbReference type="SAM" id="MobiDB-lite"/>
    </source>
</evidence>